<protein>
    <submittedName>
        <fullName evidence="2">Helix-turn-helix protein</fullName>
    </submittedName>
</protein>
<evidence type="ECO:0000313" key="2">
    <source>
        <dbReference type="EMBL" id="PXX05975.1"/>
    </source>
</evidence>
<dbReference type="Gene3D" id="1.10.260.40">
    <property type="entry name" value="lambda repressor-like DNA-binding domains"/>
    <property type="match status" value="1"/>
</dbReference>
<dbReference type="PROSITE" id="PS50943">
    <property type="entry name" value="HTH_CROC1"/>
    <property type="match status" value="1"/>
</dbReference>
<evidence type="ECO:0000313" key="3">
    <source>
        <dbReference type="Proteomes" id="UP000247781"/>
    </source>
</evidence>
<dbReference type="GO" id="GO:0003677">
    <property type="term" value="F:DNA binding"/>
    <property type="evidence" value="ECO:0007669"/>
    <property type="project" value="InterPro"/>
</dbReference>
<dbReference type="InterPro" id="IPR001387">
    <property type="entry name" value="Cro/C1-type_HTH"/>
</dbReference>
<dbReference type="SMART" id="SM00530">
    <property type="entry name" value="HTH_XRE"/>
    <property type="match status" value="1"/>
</dbReference>
<dbReference type="Pfam" id="PF17765">
    <property type="entry name" value="MLTR_LBD"/>
    <property type="match status" value="1"/>
</dbReference>
<keyword evidence="3" id="KW-1185">Reference proteome</keyword>
<dbReference type="AlphaFoldDB" id="A0A318HJI0"/>
<dbReference type="InterPro" id="IPR041413">
    <property type="entry name" value="MLTR_LBD"/>
</dbReference>
<proteinExistence type="predicted"/>
<dbReference type="EMBL" id="QJJU01000015">
    <property type="protein sequence ID" value="PXX05975.1"/>
    <property type="molecule type" value="Genomic_DNA"/>
</dbReference>
<dbReference type="Proteomes" id="UP000247781">
    <property type="component" value="Unassembled WGS sequence"/>
</dbReference>
<dbReference type="CDD" id="cd00093">
    <property type="entry name" value="HTH_XRE"/>
    <property type="match status" value="1"/>
</dbReference>
<reference evidence="3" key="1">
    <citation type="submission" date="2018-05" db="EMBL/GenBank/DDBJ databases">
        <authorList>
            <person name="Deangelis K."/>
            <person name="Huntemann M."/>
            <person name="Clum A."/>
            <person name="Pillay M."/>
            <person name="Palaniappan K."/>
            <person name="Varghese N."/>
            <person name="Mikhailova N."/>
            <person name="Stamatis D."/>
            <person name="Reddy T."/>
            <person name="Daum C."/>
            <person name="Shapiro N."/>
            <person name="Ivanova N."/>
            <person name="Kyrpides N."/>
            <person name="Woyke T."/>
        </authorList>
    </citation>
    <scope>NUCLEOTIDE SEQUENCE [LARGE SCALE GENOMIC DNA]</scope>
    <source>
        <strain evidence="3">GAS496</strain>
    </source>
</reference>
<comment type="caution">
    <text evidence="2">The sequence shown here is derived from an EMBL/GenBank/DDBJ whole genome shotgun (WGS) entry which is preliminary data.</text>
</comment>
<dbReference type="PANTHER" id="PTHR35010">
    <property type="entry name" value="BLL4672 PROTEIN-RELATED"/>
    <property type="match status" value="1"/>
</dbReference>
<dbReference type="Pfam" id="PF13560">
    <property type="entry name" value="HTH_31"/>
    <property type="match status" value="1"/>
</dbReference>
<dbReference type="InterPro" id="IPR010982">
    <property type="entry name" value="Lambda_DNA-bd_dom_sf"/>
</dbReference>
<organism evidence="2 3">
    <name type="scientific">Mycolicibacterium moriokaense</name>
    <dbReference type="NCBI Taxonomy" id="39691"/>
    <lineage>
        <taxon>Bacteria</taxon>
        <taxon>Bacillati</taxon>
        <taxon>Actinomycetota</taxon>
        <taxon>Actinomycetes</taxon>
        <taxon>Mycobacteriales</taxon>
        <taxon>Mycobacteriaceae</taxon>
        <taxon>Mycolicibacterium</taxon>
    </lineage>
</organism>
<gene>
    <name evidence="2" type="ORF">C8E89_11520</name>
</gene>
<sequence length="271" mass="29897">MVTPRANALGDYLRARREQLCPEDCGLVAGARRRVAGLRREEVATLSGISSAYYLRLEQGRDIHPSGQVVDALARALQLDISATDHLHRLAGTTGSRQPESASEAVANDLDRLIDQFSMPAIVANRYQDVLAANPIACALSPGFAPGENFLRWRLLAPAARDLYVDWDEVTEVAVNGLREVAGTDLDDPRMRALIEELSLSSDRFRELWARAGVGYRGGIVHMRHPEVGDIHLHRTKLDVPQSGEQHLLIYYAEPGSESAKALEDLRSRCP</sequence>
<dbReference type="Gene3D" id="3.30.450.180">
    <property type="match status" value="1"/>
</dbReference>
<dbReference type="SUPFAM" id="SSF47413">
    <property type="entry name" value="lambda repressor-like DNA-binding domains"/>
    <property type="match status" value="1"/>
</dbReference>
<dbReference type="PANTHER" id="PTHR35010:SF2">
    <property type="entry name" value="BLL4672 PROTEIN"/>
    <property type="match status" value="1"/>
</dbReference>
<name>A0A318HJI0_9MYCO</name>
<feature type="domain" description="HTH cro/C1-type" evidence="1">
    <location>
        <begin position="31"/>
        <end position="84"/>
    </location>
</feature>
<reference evidence="2 3" key="2">
    <citation type="submission" date="2018-06" db="EMBL/GenBank/DDBJ databases">
        <title>Sequencing of bacterial isolates from soil warming experiment in Harvard Forest, Massachusetts, USA.</title>
        <authorList>
            <person name="Deangelis K.PhD."/>
        </authorList>
    </citation>
    <scope>NUCLEOTIDE SEQUENCE [LARGE SCALE GENOMIC DNA]</scope>
    <source>
        <strain evidence="2 3">GAS496</strain>
    </source>
</reference>
<evidence type="ECO:0000259" key="1">
    <source>
        <dbReference type="PROSITE" id="PS50943"/>
    </source>
</evidence>
<accession>A0A318HJI0</accession>